<dbReference type="PANTHER" id="PTHR46268:SF6">
    <property type="entry name" value="UNIVERSAL STRESS PROTEIN UP12"/>
    <property type="match status" value="1"/>
</dbReference>
<dbReference type="PANTHER" id="PTHR46268">
    <property type="entry name" value="STRESS RESPONSE PROTEIN NHAX"/>
    <property type="match status" value="1"/>
</dbReference>
<dbReference type="PRINTS" id="PR01438">
    <property type="entry name" value="UNVRSLSTRESS"/>
</dbReference>
<dbReference type="EMBL" id="LKTM01000339">
    <property type="protein sequence ID" value="KQH77044.1"/>
    <property type="molecule type" value="Genomic_DNA"/>
</dbReference>
<dbReference type="RefSeq" id="WP_055580087.1">
    <property type="nucleotide sequence ID" value="NZ_LKTM01000339.1"/>
</dbReference>
<organism evidence="3 4">
    <name type="scientific">Mycobacterium gordonae</name>
    <dbReference type="NCBI Taxonomy" id="1778"/>
    <lineage>
        <taxon>Bacteria</taxon>
        <taxon>Bacillati</taxon>
        <taxon>Actinomycetota</taxon>
        <taxon>Actinomycetes</taxon>
        <taxon>Mycobacteriales</taxon>
        <taxon>Mycobacteriaceae</taxon>
        <taxon>Mycobacterium</taxon>
    </lineage>
</organism>
<dbReference type="Gene3D" id="3.40.50.620">
    <property type="entry name" value="HUPs"/>
    <property type="match status" value="2"/>
</dbReference>
<name>A0A0Q2X6X7_MYCGO</name>
<feature type="domain" description="UspA" evidence="2">
    <location>
        <begin position="171"/>
        <end position="267"/>
    </location>
</feature>
<dbReference type="Proteomes" id="UP000051677">
    <property type="component" value="Unassembled WGS sequence"/>
</dbReference>
<evidence type="ECO:0000313" key="3">
    <source>
        <dbReference type="EMBL" id="KQH77044.1"/>
    </source>
</evidence>
<dbReference type="SUPFAM" id="SSF52402">
    <property type="entry name" value="Adenine nucleotide alpha hydrolases-like"/>
    <property type="match status" value="2"/>
</dbReference>
<comment type="similarity">
    <text evidence="1">Belongs to the universal stress protein A family.</text>
</comment>
<proteinExistence type="inferred from homology"/>
<dbReference type="InterPro" id="IPR006016">
    <property type="entry name" value="UspA"/>
</dbReference>
<gene>
    <name evidence="3" type="ORF">AO501_11305</name>
</gene>
<evidence type="ECO:0000313" key="4">
    <source>
        <dbReference type="Proteomes" id="UP000051677"/>
    </source>
</evidence>
<comment type="caution">
    <text evidence="3">The sequence shown here is derived from an EMBL/GenBank/DDBJ whole genome shotgun (WGS) entry which is preliminary data.</text>
</comment>
<sequence length="272" mass="29565">MYVPAGHRSIVVGIDGSRAAIDAAVWAVDEAVARDIPLRLLYAIEPDDVPEIPPDRVARKLAIAENAVRYAGVTAEAADKPVRIEIEIAQEPPTVALTRASASAVMVCVGAVGLHHFRPERAGSTAATVAQAAHCPVAVIRRHGDRARRDEHWIAVDSHAAADSDAVMRTAMEEARLRDLPLRAISYGQRAGCDYPDRRLERWRRHYPDVDVRGAVSRGSLVDYLAGQGRHVRMVVIGHRNQDVVTQLLGPAGNAVLHHADCSLLIVDRPNL</sequence>
<reference evidence="3 4" key="1">
    <citation type="submission" date="2015-10" db="EMBL/GenBank/DDBJ databases">
        <title>Mycobacterium gordonae draft genome assembly.</title>
        <authorList>
            <person name="Ustinova V."/>
            <person name="Smirnova T."/>
            <person name="Blagodatskikh K."/>
            <person name="Varlamov D."/>
            <person name="Larionova E."/>
            <person name="Chernousova L."/>
        </authorList>
    </citation>
    <scope>NUCLEOTIDE SEQUENCE [LARGE SCALE GENOMIC DNA]</scope>
    <source>
        <strain evidence="3 4">CTRI 14-8773</strain>
    </source>
</reference>
<dbReference type="Pfam" id="PF00582">
    <property type="entry name" value="Usp"/>
    <property type="match status" value="2"/>
</dbReference>
<dbReference type="STRING" id="1778.A9W97_08640"/>
<accession>A0A0Q2X6X7</accession>
<evidence type="ECO:0000256" key="1">
    <source>
        <dbReference type="ARBA" id="ARBA00008791"/>
    </source>
</evidence>
<protein>
    <recommendedName>
        <fullName evidence="2">UspA domain-containing protein</fullName>
    </recommendedName>
</protein>
<evidence type="ECO:0000259" key="2">
    <source>
        <dbReference type="Pfam" id="PF00582"/>
    </source>
</evidence>
<feature type="domain" description="UspA" evidence="2">
    <location>
        <begin position="8"/>
        <end position="141"/>
    </location>
</feature>
<dbReference type="InterPro" id="IPR014729">
    <property type="entry name" value="Rossmann-like_a/b/a_fold"/>
</dbReference>
<dbReference type="InterPro" id="IPR006015">
    <property type="entry name" value="Universal_stress_UspA"/>
</dbReference>
<dbReference type="AlphaFoldDB" id="A0A0Q2X6X7"/>